<gene>
    <name evidence="1" type="ORF">BO94DRAFT_396847</name>
</gene>
<dbReference type="Proteomes" id="UP000246702">
    <property type="component" value="Unassembled WGS sequence"/>
</dbReference>
<reference evidence="1 2" key="1">
    <citation type="submission" date="2016-12" db="EMBL/GenBank/DDBJ databases">
        <title>The genomes of Aspergillus section Nigri reveals drivers in fungal speciation.</title>
        <authorList>
            <consortium name="DOE Joint Genome Institute"/>
            <person name="Vesth T.C."/>
            <person name="Nybo J."/>
            <person name="Theobald S."/>
            <person name="Brandl J."/>
            <person name="Frisvad J.C."/>
            <person name="Nielsen K.F."/>
            <person name="Lyhne E.K."/>
            <person name="Kogle M.E."/>
            <person name="Kuo A."/>
            <person name="Riley R."/>
            <person name="Clum A."/>
            <person name="Nolan M."/>
            <person name="Lipzen A."/>
            <person name="Salamov A."/>
            <person name="Henrissat B."/>
            <person name="Wiebenga A."/>
            <person name="De Vries R.P."/>
            <person name="Grigoriev I.V."/>
            <person name="Mortensen U.H."/>
            <person name="Andersen M.R."/>
            <person name="Baker S.E."/>
        </authorList>
    </citation>
    <scope>NUCLEOTIDE SEQUENCE [LARGE SCALE GENOMIC DNA]</scope>
    <source>
        <strain evidence="1 2">CBS 115572</strain>
    </source>
</reference>
<organism evidence="1 2">
    <name type="scientific">Aspergillus sclerotioniger CBS 115572</name>
    <dbReference type="NCBI Taxonomy" id="1450535"/>
    <lineage>
        <taxon>Eukaryota</taxon>
        <taxon>Fungi</taxon>
        <taxon>Dikarya</taxon>
        <taxon>Ascomycota</taxon>
        <taxon>Pezizomycotina</taxon>
        <taxon>Eurotiomycetes</taxon>
        <taxon>Eurotiomycetidae</taxon>
        <taxon>Eurotiales</taxon>
        <taxon>Aspergillaceae</taxon>
        <taxon>Aspergillus</taxon>
        <taxon>Aspergillus subgen. Circumdati</taxon>
    </lineage>
</organism>
<dbReference type="AlphaFoldDB" id="A0A317WYU5"/>
<evidence type="ECO:0000313" key="1">
    <source>
        <dbReference type="EMBL" id="PWY91533.1"/>
    </source>
</evidence>
<evidence type="ECO:0000313" key="2">
    <source>
        <dbReference type="Proteomes" id="UP000246702"/>
    </source>
</evidence>
<name>A0A317WYU5_9EURO</name>
<dbReference type="EMBL" id="MSFK01000009">
    <property type="protein sequence ID" value="PWY91533.1"/>
    <property type="molecule type" value="Genomic_DNA"/>
</dbReference>
<keyword evidence="2" id="KW-1185">Reference proteome</keyword>
<proteinExistence type="predicted"/>
<comment type="caution">
    <text evidence="1">The sequence shown here is derived from an EMBL/GenBank/DDBJ whole genome shotgun (WGS) entry which is preliminary data.</text>
</comment>
<dbReference type="RefSeq" id="XP_025469261.1">
    <property type="nucleotide sequence ID" value="XM_025607364.1"/>
</dbReference>
<accession>A0A317WYU5</accession>
<protein>
    <submittedName>
        <fullName evidence="1">Uncharacterized protein</fullName>
    </submittedName>
</protein>
<dbReference type="GeneID" id="37109507"/>
<sequence>MELLIPIVIASILDCGALLLCGHLSLACMRGSASTAGPTPMIQDTRLTSRHVVIPVHLLLSPFFKEGVVLGEMNNEEYITSSQCRKSNHVDLSENRQDRLWLVNNPHI</sequence>